<accession>A0A098GKI2</accession>
<evidence type="ECO:0000256" key="16">
    <source>
        <dbReference type="PROSITE-ProRule" id="PRU00289"/>
    </source>
</evidence>
<evidence type="ECO:0000256" key="10">
    <source>
        <dbReference type="ARBA" id="ARBA00022989"/>
    </source>
</evidence>
<name>A0A098GKI2_ANAPH</name>
<evidence type="ECO:0000256" key="17">
    <source>
        <dbReference type="SAM" id="MobiDB-lite"/>
    </source>
</evidence>
<feature type="compositionally biased region" description="Acidic residues" evidence="17">
    <location>
        <begin position="331"/>
        <end position="368"/>
    </location>
</feature>
<reference evidence="20 21" key="1">
    <citation type="submission" date="2014-09" db="EMBL/GenBank/DDBJ databases">
        <authorList>
            <person name="Loux Valentin"/>
            <person name="Dugat Thibaut"/>
        </authorList>
    </citation>
    <scope>NUCLEOTIDE SEQUENCE [LARGE SCALE GENOMIC DNA]</scope>
    <source>
        <strain evidence="20 21">BOV-10_179</strain>
    </source>
</reference>
<evidence type="ECO:0000256" key="6">
    <source>
        <dbReference type="ARBA" id="ARBA00022692"/>
    </source>
</evidence>
<dbReference type="InterPro" id="IPR018541">
    <property type="entry name" value="Ftsk_gamma"/>
</dbReference>
<keyword evidence="12 18" id="KW-0472">Membrane</keyword>
<dbReference type="Gene3D" id="1.10.10.10">
    <property type="entry name" value="Winged helix-like DNA-binding domain superfamily/Winged helix DNA-binding domain"/>
    <property type="match status" value="1"/>
</dbReference>
<keyword evidence="11" id="KW-0238">DNA-binding</keyword>
<feature type="transmembrane region" description="Helical" evidence="18">
    <location>
        <begin position="132"/>
        <end position="161"/>
    </location>
</feature>
<evidence type="ECO:0000256" key="7">
    <source>
        <dbReference type="ARBA" id="ARBA00022741"/>
    </source>
</evidence>
<dbReference type="PANTHER" id="PTHR22683:SF41">
    <property type="entry name" value="DNA TRANSLOCASE FTSK"/>
    <property type="match status" value="1"/>
</dbReference>
<dbReference type="EMBL" id="CCXQ01000025">
    <property type="protein sequence ID" value="CEH11028.1"/>
    <property type="molecule type" value="Genomic_DNA"/>
</dbReference>
<feature type="transmembrane region" description="Helical" evidence="18">
    <location>
        <begin position="93"/>
        <end position="112"/>
    </location>
</feature>
<dbReference type="PANTHER" id="PTHR22683">
    <property type="entry name" value="SPORULATION PROTEIN RELATED"/>
    <property type="match status" value="1"/>
</dbReference>
<dbReference type="AlphaFoldDB" id="A0A098GKI2"/>
<dbReference type="PROSITE" id="PS50901">
    <property type="entry name" value="FTSK"/>
    <property type="match status" value="1"/>
</dbReference>
<dbReference type="GO" id="GO:0003677">
    <property type="term" value="F:DNA binding"/>
    <property type="evidence" value="ECO:0007669"/>
    <property type="project" value="UniProtKB-KW"/>
</dbReference>
<dbReference type="InterPro" id="IPR025199">
    <property type="entry name" value="FtsK_4TM"/>
</dbReference>
<gene>
    <name evidence="20" type="primary">ftsK</name>
    <name evidence="20" type="ORF">ANAPHAGO_01015</name>
</gene>
<evidence type="ECO:0000259" key="19">
    <source>
        <dbReference type="PROSITE" id="PS50901"/>
    </source>
</evidence>
<dbReference type="SMART" id="SM00843">
    <property type="entry name" value="Ftsk_gamma"/>
    <property type="match status" value="1"/>
</dbReference>
<evidence type="ECO:0000256" key="4">
    <source>
        <dbReference type="ARBA" id="ARBA00022475"/>
    </source>
</evidence>
<keyword evidence="6 18" id="KW-0812">Transmembrane</keyword>
<evidence type="ECO:0000313" key="21">
    <source>
        <dbReference type="Proteomes" id="UP000055047"/>
    </source>
</evidence>
<comment type="similarity">
    <text evidence="2">Belongs to the FtsK/SpoIIIE/SftA family.</text>
</comment>
<sequence length="923" mass="102986">MKYIAGLFRFCVVLSLVVFLEASVITYNACDSALNSTGCIGTAAGEVSNLMGTAGAYLADVLVQLFGMAGVVPGILTLAWLQKLPKFVRRIYIPALCLVTVSIAGILAKFSFKATSVFHYGGFVGQKFESFSLITLIAAASIGIFSSIGWQVPVFFARILVKLLSRLRLRVSAGRLKDNESNNVSEIAVPTSYVMHGVNTAGEGTSPLKDHTLNKDHALNIVQDDDVREHVAVEHGQHREYANTKIINTFAPSGHYGYEDKFHGVPEQEDSVIEEQYEKDQDEFFDEEEEFDDCELDDSFEEDCEDDMEDSPLHDEPRYEASSTRCGDVDIAGEDEEDVALCQDEEEYDEDDWDIDDKEEDEECEIEEGSSSLNALEADEDDALECEEDYDLEEEDDLDEDDALEEEYEEEEGYEEDDDASYNQEEVRNFTLPHVELLEDRREHAQDDVDDSACKNESEELYEVLKDFGVYGKIIDVRYGPVVTLYEFEPSAGTKSSRIIGLSDDIARSMSALSTRISVVPGRNVMGIELPNRNRKMVVLRDLIESKEYLDRDLKLPIILGKGIDGEPVVGDLTKMPHLLIAGTTGSGKSVGINTMILSLLYRLTPDQCRMIMIDPKVLELSVYDNIPHLLTPVVTEAKKAVAVLKWVVAEMEERYRLMSAVGVRNITGYNEKIAEAACCGEVFKRTVQTGYDKDSGEPIFEQEKIKNITLPYIVVIVDEMADLMIVSGKEIESSIQRLSQMARAAGIHIIMATQRPSVDVITGVIKANFPTRISFSVTSRVDSRTILGEQGAEQLLGMGDMLYMVAGGKIRRIHGAFVSDNEVQDVVNHLRMQCKPRYVEGIARALDSSVGDEISTENFDGKDDALYEKAVSVVLRDRKTSVSYVQRQLRIGYNRAANIVERMEREGIITEVGHLGKREIVD</sequence>
<dbReference type="InterPro" id="IPR041027">
    <property type="entry name" value="FtsK_alpha"/>
</dbReference>
<evidence type="ECO:0000256" key="11">
    <source>
        <dbReference type="ARBA" id="ARBA00023125"/>
    </source>
</evidence>
<comment type="subunit">
    <text evidence="15">Homohexamer. Forms a ring that surrounds DNA.</text>
</comment>
<dbReference type="InterPro" id="IPR036388">
    <property type="entry name" value="WH-like_DNA-bd_sf"/>
</dbReference>
<evidence type="ECO:0000256" key="9">
    <source>
        <dbReference type="ARBA" id="ARBA00022840"/>
    </source>
</evidence>
<dbReference type="CDD" id="cd01127">
    <property type="entry name" value="TrwB_TraG_TraD_VirD4"/>
    <property type="match status" value="1"/>
</dbReference>
<dbReference type="Proteomes" id="UP000055047">
    <property type="component" value="Unassembled WGS sequence"/>
</dbReference>
<organism evidence="20 21">
    <name type="scientific">Anaplasma phagocytophilum</name>
    <name type="common">Ehrlichia phagocytophila</name>
    <dbReference type="NCBI Taxonomy" id="948"/>
    <lineage>
        <taxon>Bacteria</taxon>
        <taxon>Pseudomonadati</taxon>
        <taxon>Pseudomonadota</taxon>
        <taxon>Alphaproteobacteria</taxon>
        <taxon>Rickettsiales</taxon>
        <taxon>Anaplasmataceae</taxon>
        <taxon>Anaplasma</taxon>
        <taxon>phagocytophilum group</taxon>
    </lineage>
</organism>
<dbReference type="Pfam" id="PF01580">
    <property type="entry name" value="FtsK_SpoIIIE"/>
    <property type="match status" value="1"/>
</dbReference>
<dbReference type="Gene3D" id="3.30.980.40">
    <property type="match status" value="1"/>
</dbReference>
<dbReference type="InterPro" id="IPR036390">
    <property type="entry name" value="WH_DNA-bd_sf"/>
</dbReference>
<keyword evidence="5 20" id="KW-0132">Cell division</keyword>
<evidence type="ECO:0000256" key="2">
    <source>
        <dbReference type="ARBA" id="ARBA00006474"/>
    </source>
</evidence>
<dbReference type="Pfam" id="PF09397">
    <property type="entry name" value="FtsK_gamma"/>
    <property type="match status" value="1"/>
</dbReference>
<evidence type="ECO:0000256" key="15">
    <source>
        <dbReference type="ARBA" id="ARBA00025923"/>
    </source>
</evidence>
<evidence type="ECO:0000256" key="1">
    <source>
        <dbReference type="ARBA" id="ARBA00004651"/>
    </source>
</evidence>
<keyword evidence="13" id="KW-0131">Cell cycle</keyword>
<dbReference type="InterPro" id="IPR027417">
    <property type="entry name" value="P-loop_NTPase"/>
</dbReference>
<feature type="binding site" evidence="16">
    <location>
        <begin position="583"/>
        <end position="590"/>
    </location>
    <ligand>
        <name>ATP</name>
        <dbReference type="ChEBI" id="CHEBI:30616"/>
    </ligand>
</feature>
<keyword evidence="4" id="KW-1003">Cell membrane</keyword>
<evidence type="ECO:0000256" key="13">
    <source>
        <dbReference type="ARBA" id="ARBA00023306"/>
    </source>
</evidence>
<feature type="transmembrane region" description="Helical" evidence="18">
    <location>
        <begin position="7"/>
        <end position="27"/>
    </location>
</feature>
<evidence type="ECO:0000256" key="18">
    <source>
        <dbReference type="SAM" id="Phobius"/>
    </source>
</evidence>
<dbReference type="GO" id="GO:0005524">
    <property type="term" value="F:ATP binding"/>
    <property type="evidence" value="ECO:0007669"/>
    <property type="project" value="UniProtKB-UniRule"/>
</dbReference>
<keyword evidence="10 18" id="KW-1133">Transmembrane helix</keyword>
<dbReference type="Pfam" id="PF13491">
    <property type="entry name" value="FtsK_4TM"/>
    <property type="match status" value="1"/>
</dbReference>
<evidence type="ECO:0000256" key="5">
    <source>
        <dbReference type="ARBA" id="ARBA00022618"/>
    </source>
</evidence>
<keyword evidence="8" id="KW-0159">Chromosome partition</keyword>
<comment type="function">
    <text evidence="14">Essential cell division protein that coordinates cell division and chromosome segregation. The N-terminus is involved in assembly of the cell-division machinery. The C-terminus functions as a DNA motor that moves dsDNA in an ATP-dependent manner towards the dif recombination site, which is located within the replication terminus region. Translocation stops specifically at Xer-dif sites, where FtsK interacts with the Xer recombinase, allowing activation of chromosome unlinking by recombination. FtsK orienting polar sequences (KOPS) guide the direction of DNA translocation. FtsK can remove proteins from DNA as it translocates, but translocation stops specifically at XerCD-dif site, thereby preventing removal of XerC and XerD from dif.</text>
</comment>
<dbReference type="Gene3D" id="3.40.50.300">
    <property type="entry name" value="P-loop containing nucleotide triphosphate hydrolases"/>
    <property type="match status" value="1"/>
</dbReference>
<evidence type="ECO:0000256" key="3">
    <source>
        <dbReference type="ARBA" id="ARBA00020887"/>
    </source>
</evidence>
<dbReference type="GO" id="GO:0051301">
    <property type="term" value="P:cell division"/>
    <property type="evidence" value="ECO:0007669"/>
    <property type="project" value="UniProtKB-KW"/>
</dbReference>
<feature type="compositionally biased region" description="Acidic residues" evidence="17">
    <location>
        <begin position="300"/>
        <end position="310"/>
    </location>
</feature>
<evidence type="ECO:0000256" key="8">
    <source>
        <dbReference type="ARBA" id="ARBA00022829"/>
    </source>
</evidence>
<dbReference type="RefSeq" id="WP_081080889.1">
    <property type="nucleotide sequence ID" value="NZ_CCXQ01000025.1"/>
</dbReference>
<dbReference type="SUPFAM" id="SSF46785">
    <property type="entry name" value="Winged helix' DNA-binding domain"/>
    <property type="match status" value="1"/>
</dbReference>
<evidence type="ECO:0000256" key="12">
    <source>
        <dbReference type="ARBA" id="ARBA00023136"/>
    </source>
</evidence>
<keyword evidence="9 16" id="KW-0067">ATP-binding</keyword>
<evidence type="ECO:0000313" key="20">
    <source>
        <dbReference type="EMBL" id="CEH11028.1"/>
    </source>
</evidence>
<proteinExistence type="inferred from homology"/>
<dbReference type="InterPro" id="IPR002543">
    <property type="entry name" value="FtsK_dom"/>
</dbReference>
<evidence type="ECO:0000256" key="14">
    <source>
        <dbReference type="ARBA" id="ARBA00024784"/>
    </source>
</evidence>
<dbReference type="InterPro" id="IPR050206">
    <property type="entry name" value="FtsK/SpoIIIE/SftA"/>
</dbReference>
<feature type="compositionally biased region" description="Acidic residues" evidence="17">
    <location>
        <begin position="377"/>
        <end position="420"/>
    </location>
</feature>
<feature type="transmembrane region" description="Helical" evidence="18">
    <location>
        <begin position="61"/>
        <end position="81"/>
    </location>
</feature>
<dbReference type="SUPFAM" id="SSF52540">
    <property type="entry name" value="P-loop containing nucleoside triphosphate hydrolases"/>
    <property type="match status" value="1"/>
</dbReference>
<protein>
    <recommendedName>
        <fullName evidence="3">DNA translocase FtsK</fullName>
    </recommendedName>
</protein>
<dbReference type="GO" id="GO:0007059">
    <property type="term" value="P:chromosome segregation"/>
    <property type="evidence" value="ECO:0007669"/>
    <property type="project" value="UniProtKB-KW"/>
</dbReference>
<keyword evidence="7 16" id="KW-0547">Nucleotide-binding</keyword>
<dbReference type="Pfam" id="PF17854">
    <property type="entry name" value="FtsK_alpha"/>
    <property type="match status" value="1"/>
</dbReference>
<comment type="subcellular location">
    <subcellularLocation>
        <location evidence="1">Cell membrane</location>
        <topology evidence="1">Multi-pass membrane protein</topology>
    </subcellularLocation>
</comment>
<feature type="region of interest" description="Disordered" evidence="17">
    <location>
        <begin position="300"/>
        <end position="423"/>
    </location>
</feature>
<feature type="domain" description="FtsK" evidence="19">
    <location>
        <begin position="566"/>
        <end position="785"/>
    </location>
</feature>
<dbReference type="GO" id="GO:0005886">
    <property type="term" value="C:plasma membrane"/>
    <property type="evidence" value="ECO:0007669"/>
    <property type="project" value="UniProtKB-SubCell"/>
</dbReference>